<dbReference type="Proteomes" id="UP000728185">
    <property type="component" value="Unassembled WGS sequence"/>
</dbReference>
<dbReference type="AlphaFoldDB" id="A0A8E0RWS4"/>
<comment type="caution">
    <text evidence="6">The sequence shown here is derived from an EMBL/GenBank/DDBJ whole genome shotgun (WGS) entry which is preliminary data.</text>
</comment>
<feature type="transmembrane region" description="Helical" evidence="5">
    <location>
        <begin position="31"/>
        <end position="50"/>
    </location>
</feature>
<keyword evidence="5" id="KW-0472">Membrane</keyword>
<dbReference type="InterPro" id="IPR052005">
    <property type="entry name" value="CDF_SLC30A"/>
</dbReference>
<keyword evidence="4" id="KW-0406">Ion transport</keyword>
<dbReference type="OrthoDB" id="5382797at2759"/>
<keyword evidence="2" id="KW-0813">Transport</keyword>
<evidence type="ECO:0000256" key="5">
    <source>
        <dbReference type="SAM" id="Phobius"/>
    </source>
</evidence>
<keyword evidence="5" id="KW-0812">Transmembrane</keyword>
<evidence type="ECO:0000313" key="7">
    <source>
        <dbReference type="Proteomes" id="UP000728185"/>
    </source>
</evidence>
<dbReference type="GO" id="GO:0005794">
    <property type="term" value="C:Golgi apparatus"/>
    <property type="evidence" value="ECO:0007669"/>
    <property type="project" value="TreeGrafter"/>
</dbReference>
<proteinExistence type="predicted"/>
<accession>A0A8E0RWS4</accession>
<keyword evidence="5" id="KW-1133">Transmembrane helix</keyword>
<sequence>MSGSQDTRSVHAFHGNSAAHDHSLNPMPDTVGGMIISLMLFGTMVPMMLYSGRILLQTVPAHLVGPLDKAFREASTVDGVLELRNEHVWSVGFGNLAGSLYVRVRRDANEQLVLAHVHNRLSSLVKYLTVQVYKDDWTRGSSTFHWPSVPMALPNSTSFRVPTPIKQGHFKSSNVPVIPGTMTTINRPATDQVQWHGVEDNRPINDGGILPDLLNVTPQTETY</sequence>
<protein>
    <submittedName>
        <fullName evidence="6">Zinc transporter 6</fullName>
    </submittedName>
</protein>
<organism evidence="6 7">
    <name type="scientific">Fasciolopsis buskii</name>
    <dbReference type="NCBI Taxonomy" id="27845"/>
    <lineage>
        <taxon>Eukaryota</taxon>
        <taxon>Metazoa</taxon>
        <taxon>Spiralia</taxon>
        <taxon>Lophotrochozoa</taxon>
        <taxon>Platyhelminthes</taxon>
        <taxon>Trematoda</taxon>
        <taxon>Digenea</taxon>
        <taxon>Plagiorchiida</taxon>
        <taxon>Echinostomata</taxon>
        <taxon>Echinostomatoidea</taxon>
        <taxon>Fasciolidae</taxon>
        <taxon>Fasciolopsis</taxon>
    </lineage>
</organism>
<keyword evidence="7" id="KW-1185">Reference proteome</keyword>
<comment type="subcellular location">
    <subcellularLocation>
        <location evidence="1">Endomembrane system</location>
        <topology evidence="1">Multi-pass membrane protein</topology>
    </subcellularLocation>
</comment>
<name>A0A8E0RWS4_9TREM</name>
<dbReference type="PANTHER" id="PTHR46531:SF1">
    <property type="entry name" value="ZINC TRANSPORTER 6"/>
    <property type="match status" value="1"/>
</dbReference>
<reference evidence="6" key="1">
    <citation type="submission" date="2019-05" db="EMBL/GenBank/DDBJ databases">
        <title>Annotation for the trematode Fasciolopsis buski.</title>
        <authorList>
            <person name="Choi Y.-J."/>
        </authorList>
    </citation>
    <scope>NUCLEOTIDE SEQUENCE</scope>
    <source>
        <strain evidence="6">HT</strain>
        <tissue evidence="6">Whole worm</tissue>
    </source>
</reference>
<evidence type="ECO:0000256" key="4">
    <source>
        <dbReference type="ARBA" id="ARBA00023065"/>
    </source>
</evidence>
<evidence type="ECO:0000256" key="2">
    <source>
        <dbReference type="ARBA" id="ARBA00022448"/>
    </source>
</evidence>
<dbReference type="PANTHER" id="PTHR46531">
    <property type="entry name" value="ZINC TRANSPORTER 6"/>
    <property type="match status" value="1"/>
</dbReference>
<dbReference type="EMBL" id="LUCM01003420">
    <property type="protein sequence ID" value="KAA0195842.1"/>
    <property type="molecule type" value="Genomic_DNA"/>
</dbReference>
<evidence type="ECO:0000313" key="6">
    <source>
        <dbReference type="EMBL" id="KAA0195842.1"/>
    </source>
</evidence>
<dbReference type="GO" id="GO:0006829">
    <property type="term" value="P:zinc ion transport"/>
    <property type="evidence" value="ECO:0007669"/>
    <property type="project" value="TreeGrafter"/>
</dbReference>
<evidence type="ECO:0000256" key="1">
    <source>
        <dbReference type="ARBA" id="ARBA00004127"/>
    </source>
</evidence>
<keyword evidence="3" id="KW-0862">Zinc</keyword>
<evidence type="ECO:0000256" key="3">
    <source>
        <dbReference type="ARBA" id="ARBA00022833"/>
    </source>
</evidence>
<gene>
    <name evidence="6" type="ORF">FBUS_11525</name>
</gene>